<evidence type="ECO:0000256" key="4">
    <source>
        <dbReference type="ARBA" id="ARBA00022989"/>
    </source>
</evidence>
<dbReference type="AlphaFoldDB" id="A0A147BFU8"/>
<dbReference type="SUPFAM" id="SSF103473">
    <property type="entry name" value="MFS general substrate transporter"/>
    <property type="match status" value="1"/>
</dbReference>
<dbReference type="EMBL" id="GEGO01005735">
    <property type="protein sequence ID" value="JAR89669.1"/>
    <property type="molecule type" value="Transcribed_RNA"/>
</dbReference>
<feature type="transmembrane region" description="Helical" evidence="6">
    <location>
        <begin position="76"/>
        <end position="95"/>
    </location>
</feature>
<proteinExistence type="predicted"/>
<dbReference type="InterPro" id="IPR052983">
    <property type="entry name" value="MFS_Riboflavin_Transporter"/>
</dbReference>
<organism evidence="7">
    <name type="scientific">Ixodes ricinus</name>
    <name type="common">Common tick</name>
    <name type="synonym">Acarus ricinus</name>
    <dbReference type="NCBI Taxonomy" id="34613"/>
    <lineage>
        <taxon>Eukaryota</taxon>
        <taxon>Metazoa</taxon>
        <taxon>Ecdysozoa</taxon>
        <taxon>Arthropoda</taxon>
        <taxon>Chelicerata</taxon>
        <taxon>Arachnida</taxon>
        <taxon>Acari</taxon>
        <taxon>Parasitiformes</taxon>
        <taxon>Ixodida</taxon>
        <taxon>Ixodoidea</taxon>
        <taxon>Ixodidae</taxon>
        <taxon>Ixodinae</taxon>
        <taxon>Ixodes</taxon>
    </lineage>
</organism>
<dbReference type="Pfam" id="PF07690">
    <property type="entry name" value="MFS_1"/>
    <property type="match status" value="1"/>
</dbReference>
<keyword evidence="4 6" id="KW-1133">Transmembrane helix</keyword>
<protein>
    <submittedName>
        <fullName evidence="7">Putative monocarboxylate transporter</fullName>
    </submittedName>
</protein>
<keyword evidence="2" id="KW-0813">Transport</keyword>
<keyword evidence="3 6" id="KW-0812">Transmembrane</keyword>
<evidence type="ECO:0000313" key="7">
    <source>
        <dbReference type="EMBL" id="JAR89669.1"/>
    </source>
</evidence>
<dbReference type="GO" id="GO:0016020">
    <property type="term" value="C:membrane"/>
    <property type="evidence" value="ECO:0007669"/>
    <property type="project" value="UniProtKB-SubCell"/>
</dbReference>
<feature type="transmembrane region" description="Helical" evidence="6">
    <location>
        <begin position="41"/>
        <end position="64"/>
    </location>
</feature>
<reference evidence="7" key="1">
    <citation type="journal article" date="2018" name="PLoS Negl. Trop. Dis.">
        <title>Sialome diversity of ticks revealed by RNAseq of single tick salivary glands.</title>
        <authorList>
            <person name="Perner J."/>
            <person name="Kropackova S."/>
            <person name="Kopacek P."/>
            <person name="Ribeiro J.M."/>
        </authorList>
    </citation>
    <scope>NUCLEOTIDE SEQUENCE</scope>
    <source>
        <strain evidence="7">Siblings of single egg batch collected in Ceske Budejovice</strain>
        <tissue evidence="7">Salivary glands</tissue>
    </source>
</reference>
<evidence type="ECO:0000256" key="2">
    <source>
        <dbReference type="ARBA" id="ARBA00022448"/>
    </source>
</evidence>
<comment type="subcellular location">
    <subcellularLocation>
        <location evidence="1">Membrane</location>
        <topology evidence="1">Multi-pass membrane protein</topology>
    </subcellularLocation>
</comment>
<feature type="transmembrane region" description="Helical" evidence="6">
    <location>
        <begin position="338"/>
        <end position="360"/>
    </location>
</feature>
<dbReference type="Gene3D" id="1.20.1250.20">
    <property type="entry name" value="MFS general substrate transporter like domains"/>
    <property type="match status" value="2"/>
</dbReference>
<accession>A0A147BFU8</accession>
<feature type="transmembrane region" description="Helical" evidence="6">
    <location>
        <begin position="294"/>
        <end position="318"/>
    </location>
</feature>
<feature type="non-terminal residue" evidence="7">
    <location>
        <position position="369"/>
    </location>
</feature>
<keyword evidence="5 6" id="KW-0472">Membrane</keyword>
<dbReference type="PANTHER" id="PTHR43385">
    <property type="entry name" value="RIBOFLAVIN TRANSPORTER RIBJ"/>
    <property type="match status" value="1"/>
</dbReference>
<dbReference type="InterPro" id="IPR011701">
    <property type="entry name" value="MFS"/>
</dbReference>
<dbReference type="PANTHER" id="PTHR43385:SF1">
    <property type="entry name" value="RIBOFLAVIN TRANSPORTER RIBJ"/>
    <property type="match status" value="1"/>
</dbReference>
<dbReference type="GO" id="GO:0022857">
    <property type="term" value="F:transmembrane transporter activity"/>
    <property type="evidence" value="ECO:0007669"/>
    <property type="project" value="InterPro"/>
</dbReference>
<evidence type="ECO:0000256" key="1">
    <source>
        <dbReference type="ARBA" id="ARBA00004141"/>
    </source>
</evidence>
<feature type="non-terminal residue" evidence="7">
    <location>
        <position position="1"/>
    </location>
</feature>
<sequence>LIGPVMGLLCRRFSCRKVLLVCTSLTGPATALCFFAEGVLFINIFFGVLHGFSLSGMLVGVNVVMAQHFEKWRNTAFSVLFTVSSLSTFAIPPAIEFFRITYGIRGAFLLLGALMFNTLPGAIIVKSPAWMNQNVKNKEKKSNRSILSEKLQSKTKDETVCSEASFPGTISGVSPIDAPKDVFDWSTKVNHSQALTEGNVQGHEIKETMKKFLSVLFWCDALSFATVVFSQTTFVLLSVDLSRDKNIAASEAVYLLYALSAGDTVFRTLSGLVIDSGHLSLEAVMALGHSVQALAFELLVWSSSLPMLLLSSVLVGVGHGSTIFLETPVCVKDFGMSALPIMVGGMSFCVGVVILGLPILTGHFRDKLQ</sequence>
<dbReference type="InterPro" id="IPR036259">
    <property type="entry name" value="MFS_trans_sf"/>
</dbReference>
<feature type="transmembrane region" description="Helical" evidence="6">
    <location>
        <begin position="212"/>
        <end position="234"/>
    </location>
</feature>
<feature type="transmembrane region" description="Helical" evidence="6">
    <location>
        <begin position="254"/>
        <end position="274"/>
    </location>
</feature>
<feature type="transmembrane region" description="Helical" evidence="6">
    <location>
        <begin position="107"/>
        <end position="125"/>
    </location>
</feature>
<evidence type="ECO:0000256" key="5">
    <source>
        <dbReference type="ARBA" id="ARBA00023136"/>
    </source>
</evidence>
<name>A0A147BFU8_IXORI</name>
<evidence type="ECO:0000256" key="6">
    <source>
        <dbReference type="SAM" id="Phobius"/>
    </source>
</evidence>
<evidence type="ECO:0000256" key="3">
    <source>
        <dbReference type="ARBA" id="ARBA00022692"/>
    </source>
</evidence>